<protein>
    <submittedName>
        <fullName evidence="2">Alpha/beta fold hydrolase</fullName>
    </submittedName>
</protein>
<name>A0AAW9KNJ5_CLOPF</name>
<dbReference type="InterPro" id="IPR022742">
    <property type="entry name" value="Hydrolase_4"/>
</dbReference>
<organism evidence="2 3">
    <name type="scientific">Clostridium perfringens</name>
    <dbReference type="NCBI Taxonomy" id="1502"/>
    <lineage>
        <taxon>Bacteria</taxon>
        <taxon>Bacillati</taxon>
        <taxon>Bacillota</taxon>
        <taxon>Clostridia</taxon>
        <taxon>Eubacteriales</taxon>
        <taxon>Clostridiaceae</taxon>
        <taxon>Clostridium</taxon>
    </lineage>
</organism>
<dbReference type="Pfam" id="PF12146">
    <property type="entry name" value="Hydrolase_4"/>
    <property type="match status" value="1"/>
</dbReference>
<comment type="caution">
    <text evidence="2">The sequence shown here is derived from an EMBL/GenBank/DDBJ whole genome shotgun (WGS) entry which is preliminary data.</text>
</comment>
<sequence>EIIYYFIKEGYSVFIMEHRGHGRSGNLGKRHETQVNVEDFNYYVDDLKKFIDNVVKKSNNIYLYSHSMGGAIGAMFLEKYPDYFKKAVLSSPMLEISIGRIPNFLARIISKIVILLGKGDEFIFGNMPFESTYDFLFSHTSN</sequence>
<evidence type="ECO:0000259" key="1">
    <source>
        <dbReference type="Pfam" id="PF12146"/>
    </source>
</evidence>
<reference evidence="2" key="1">
    <citation type="submission" date="2019-11" db="EMBL/GenBank/DDBJ databases">
        <title>Characterization of Clostridium perfringens isolates from swine manure treated agricultural soils.</title>
        <authorList>
            <person name="Wushke S.T."/>
        </authorList>
    </citation>
    <scope>NUCLEOTIDE SEQUENCE</scope>
    <source>
        <strain evidence="2">X62</strain>
    </source>
</reference>
<evidence type="ECO:0000313" key="3">
    <source>
        <dbReference type="Proteomes" id="UP001288944"/>
    </source>
</evidence>
<keyword evidence="2" id="KW-0378">Hydrolase</keyword>
<accession>A0AAW9KNJ5</accession>
<dbReference type="Gene3D" id="3.40.50.1820">
    <property type="entry name" value="alpha/beta hydrolase"/>
    <property type="match status" value="1"/>
</dbReference>
<dbReference type="InterPro" id="IPR051044">
    <property type="entry name" value="MAG_DAG_Lipase"/>
</dbReference>
<dbReference type="GO" id="GO:0016787">
    <property type="term" value="F:hydrolase activity"/>
    <property type="evidence" value="ECO:0007669"/>
    <property type="project" value="UniProtKB-KW"/>
</dbReference>
<dbReference type="SUPFAM" id="SSF53474">
    <property type="entry name" value="alpha/beta-Hydrolases"/>
    <property type="match status" value="1"/>
</dbReference>
<dbReference type="PANTHER" id="PTHR11614">
    <property type="entry name" value="PHOSPHOLIPASE-RELATED"/>
    <property type="match status" value="1"/>
</dbReference>
<feature type="domain" description="Serine aminopeptidase S33" evidence="1">
    <location>
        <begin position="2"/>
        <end position="113"/>
    </location>
</feature>
<evidence type="ECO:0000313" key="2">
    <source>
        <dbReference type="EMBL" id="MDZ7543583.1"/>
    </source>
</evidence>
<dbReference type="Proteomes" id="UP001288944">
    <property type="component" value="Unassembled WGS sequence"/>
</dbReference>
<feature type="non-terminal residue" evidence="2">
    <location>
        <position position="142"/>
    </location>
</feature>
<dbReference type="InterPro" id="IPR029058">
    <property type="entry name" value="AB_hydrolase_fold"/>
</dbReference>
<dbReference type="EMBL" id="WNUR01001359">
    <property type="protein sequence ID" value="MDZ7543583.1"/>
    <property type="molecule type" value="Genomic_DNA"/>
</dbReference>
<feature type="non-terminal residue" evidence="2">
    <location>
        <position position="1"/>
    </location>
</feature>
<gene>
    <name evidence="2" type="ORF">GNF83_20940</name>
</gene>
<dbReference type="AlphaFoldDB" id="A0AAW9KNJ5"/>
<proteinExistence type="predicted"/>